<dbReference type="Proteomes" id="UP000700706">
    <property type="component" value="Unassembled WGS sequence"/>
</dbReference>
<dbReference type="GO" id="GO:0046872">
    <property type="term" value="F:metal ion binding"/>
    <property type="evidence" value="ECO:0007669"/>
    <property type="project" value="UniProtKB-KW"/>
</dbReference>
<dbReference type="EMBL" id="JAEKLZ010000031">
    <property type="protein sequence ID" value="MBW8723687.1"/>
    <property type="molecule type" value="Genomic_DNA"/>
</dbReference>
<dbReference type="GO" id="GO:0004519">
    <property type="term" value="F:endonuclease activity"/>
    <property type="evidence" value="ECO:0007669"/>
    <property type="project" value="UniProtKB-KW"/>
</dbReference>
<evidence type="ECO:0000256" key="2">
    <source>
        <dbReference type="ARBA" id="ARBA00022723"/>
    </source>
</evidence>
<proteinExistence type="predicted"/>
<reference evidence="7" key="1">
    <citation type="submission" date="2020-06" db="EMBL/GenBank/DDBJ databases">
        <title>Stable isotope informed genome-resolved metagenomics uncovers potential trophic interactions in rhizosphere soil.</title>
        <authorList>
            <person name="Starr E.P."/>
            <person name="Shi S."/>
            <person name="Blazewicz S.J."/>
            <person name="Koch B.J."/>
            <person name="Probst A.J."/>
            <person name="Hungate B.A."/>
            <person name="Pett-Ridge J."/>
            <person name="Firestone M.K."/>
            <person name="Banfield J.F."/>
        </authorList>
    </citation>
    <scope>NUCLEOTIDE SEQUENCE</scope>
    <source>
        <strain evidence="7">YM_69_17</strain>
    </source>
</reference>
<keyword evidence="6" id="KW-0325">Glycoprotein</keyword>
<evidence type="ECO:0000256" key="6">
    <source>
        <dbReference type="ARBA" id="ARBA00023180"/>
    </source>
</evidence>
<evidence type="ECO:0000256" key="3">
    <source>
        <dbReference type="ARBA" id="ARBA00022759"/>
    </source>
</evidence>
<dbReference type="SUPFAM" id="SSF48537">
    <property type="entry name" value="Phospholipase C/P1 nuclease"/>
    <property type="match status" value="1"/>
</dbReference>
<accession>A0A952FF66</accession>
<sequence length="132" mass="14252">FPITDAGGQWAWVRTAPAAEPVRLHRFWDSAGLTGDLALSASGTLETQLARDPPPAEDSLAPDPETAFARWIAHSRELAYGVVYQGGRLRMRPSPRSAAVLPPGYVEQARTVSRTQLRAAGHRIGALLTGLR</sequence>
<comment type="caution">
    <text evidence="7">The sequence shown here is derived from an EMBL/GenBank/DDBJ whole genome shotgun (WGS) entry which is preliminary data.</text>
</comment>
<dbReference type="GO" id="GO:0006308">
    <property type="term" value="P:DNA catabolic process"/>
    <property type="evidence" value="ECO:0007669"/>
    <property type="project" value="InterPro"/>
</dbReference>
<organism evidence="7 8">
    <name type="scientific">Inquilinus limosus</name>
    <dbReference type="NCBI Taxonomy" id="171674"/>
    <lineage>
        <taxon>Bacteria</taxon>
        <taxon>Pseudomonadati</taxon>
        <taxon>Pseudomonadota</taxon>
        <taxon>Alphaproteobacteria</taxon>
        <taxon>Rhodospirillales</taxon>
        <taxon>Rhodospirillaceae</taxon>
        <taxon>Inquilinus</taxon>
    </lineage>
</organism>
<evidence type="ECO:0000313" key="7">
    <source>
        <dbReference type="EMBL" id="MBW8723687.1"/>
    </source>
</evidence>
<keyword evidence="3" id="KW-0255">Endonuclease</keyword>
<keyword evidence="4" id="KW-0378">Hydrolase</keyword>
<protein>
    <submittedName>
        <fullName evidence="7">Uncharacterized protein</fullName>
    </submittedName>
</protein>
<evidence type="ECO:0000313" key="8">
    <source>
        <dbReference type="Proteomes" id="UP000700706"/>
    </source>
</evidence>
<feature type="non-terminal residue" evidence="7">
    <location>
        <position position="1"/>
    </location>
</feature>
<keyword evidence="2" id="KW-0479">Metal-binding</keyword>
<keyword evidence="1" id="KW-0540">Nuclease</keyword>
<dbReference type="GO" id="GO:0016788">
    <property type="term" value="F:hydrolase activity, acting on ester bonds"/>
    <property type="evidence" value="ECO:0007669"/>
    <property type="project" value="InterPro"/>
</dbReference>
<dbReference type="InterPro" id="IPR008947">
    <property type="entry name" value="PLipase_C/P1_nuclease_dom_sf"/>
</dbReference>
<evidence type="ECO:0000256" key="4">
    <source>
        <dbReference type="ARBA" id="ARBA00022801"/>
    </source>
</evidence>
<name>A0A952FF66_9PROT</name>
<evidence type="ECO:0000256" key="5">
    <source>
        <dbReference type="ARBA" id="ARBA00023157"/>
    </source>
</evidence>
<dbReference type="InterPro" id="IPR003154">
    <property type="entry name" value="S1/P1nuclease"/>
</dbReference>
<dbReference type="Pfam" id="PF02265">
    <property type="entry name" value="S1-P1_nuclease"/>
    <property type="match status" value="1"/>
</dbReference>
<evidence type="ECO:0000256" key="1">
    <source>
        <dbReference type="ARBA" id="ARBA00022722"/>
    </source>
</evidence>
<dbReference type="AlphaFoldDB" id="A0A952FF66"/>
<gene>
    <name evidence="7" type="ORF">JF625_00830</name>
</gene>
<dbReference type="GO" id="GO:0003676">
    <property type="term" value="F:nucleic acid binding"/>
    <property type="evidence" value="ECO:0007669"/>
    <property type="project" value="InterPro"/>
</dbReference>
<dbReference type="Gene3D" id="1.10.575.10">
    <property type="entry name" value="P1 Nuclease"/>
    <property type="match status" value="1"/>
</dbReference>
<keyword evidence="5" id="KW-1015">Disulfide bond</keyword>